<feature type="compositionally biased region" description="Polar residues" evidence="1">
    <location>
        <begin position="49"/>
        <end position="59"/>
    </location>
</feature>
<protein>
    <submittedName>
        <fullName evidence="2">Uncharacterized protein</fullName>
    </submittedName>
</protein>
<name>A0A6H0XYN5_9PEZI</name>
<sequence>MATARAPRPASQLCYGLFHHTVPIGEAESHRQHQSLHHKLPDEQHNDQDPSIDQAQEVSSVYHEHMDNQLHDERVSRLVGVLARTRLVP</sequence>
<keyword evidence="3" id="KW-1185">Reference proteome</keyword>
<dbReference type="Proteomes" id="UP000503462">
    <property type="component" value="Chromosome 3"/>
</dbReference>
<evidence type="ECO:0000313" key="2">
    <source>
        <dbReference type="EMBL" id="QIW99856.1"/>
    </source>
</evidence>
<feature type="region of interest" description="Disordered" evidence="1">
    <location>
        <begin position="25"/>
        <end position="70"/>
    </location>
</feature>
<accession>A0A6H0XYN5</accession>
<dbReference type="AlphaFoldDB" id="A0A6H0XYN5"/>
<feature type="compositionally biased region" description="Basic and acidic residues" evidence="1">
    <location>
        <begin position="39"/>
        <end position="48"/>
    </location>
</feature>
<gene>
    <name evidence="2" type="ORF">AMS68_005374</name>
</gene>
<proteinExistence type="predicted"/>
<organism evidence="2 3">
    <name type="scientific">Peltaster fructicola</name>
    <dbReference type="NCBI Taxonomy" id="286661"/>
    <lineage>
        <taxon>Eukaryota</taxon>
        <taxon>Fungi</taxon>
        <taxon>Dikarya</taxon>
        <taxon>Ascomycota</taxon>
        <taxon>Pezizomycotina</taxon>
        <taxon>Dothideomycetes</taxon>
        <taxon>Dothideomycetes incertae sedis</taxon>
        <taxon>Peltaster</taxon>
    </lineage>
</organism>
<evidence type="ECO:0000313" key="3">
    <source>
        <dbReference type="Proteomes" id="UP000503462"/>
    </source>
</evidence>
<reference evidence="2 3" key="1">
    <citation type="journal article" date="2016" name="Sci. Rep.">
        <title>Peltaster fructicola genome reveals evolution from an invasive phytopathogen to an ectophytic parasite.</title>
        <authorList>
            <person name="Xu C."/>
            <person name="Chen H."/>
            <person name="Gleason M.L."/>
            <person name="Xu J.R."/>
            <person name="Liu H."/>
            <person name="Zhang R."/>
            <person name="Sun G."/>
        </authorList>
    </citation>
    <scope>NUCLEOTIDE SEQUENCE [LARGE SCALE GENOMIC DNA]</scope>
    <source>
        <strain evidence="2 3">LNHT1506</strain>
    </source>
</reference>
<dbReference type="EMBL" id="CP051141">
    <property type="protein sequence ID" value="QIW99856.1"/>
    <property type="molecule type" value="Genomic_DNA"/>
</dbReference>
<evidence type="ECO:0000256" key="1">
    <source>
        <dbReference type="SAM" id="MobiDB-lite"/>
    </source>
</evidence>